<dbReference type="OrthoDB" id="757982at2759"/>
<keyword evidence="3" id="KW-0238">DNA-binding</keyword>
<feature type="compositionally biased region" description="Low complexity" evidence="6">
    <location>
        <begin position="332"/>
        <end position="352"/>
    </location>
</feature>
<dbReference type="Pfam" id="PF02362">
    <property type="entry name" value="B3"/>
    <property type="match status" value="1"/>
</dbReference>
<dbReference type="PANTHER" id="PTHR31140:SF81">
    <property type="entry name" value="B3 DOMAIN-CONTAINING TRANSCRIPTION FACTOR ABI3"/>
    <property type="match status" value="1"/>
</dbReference>
<comment type="caution">
    <text evidence="8">The sequence shown here is derived from an EMBL/GenBank/DDBJ whole genome shotgun (WGS) entry which is preliminary data.</text>
</comment>
<dbReference type="InterPro" id="IPR015300">
    <property type="entry name" value="DNA-bd_pseudobarrel_sf"/>
</dbReference>
<gene>
    <name evidence="8" type="ORF">Cgig2_009098</name>
</gene>
<dbReference type="PROSITE" id="PS50863">
    <property type="entry name" value="B3"/>
    <property type="match status" value="1"/>
</dbReference>
<feature type="compositionally biased region" description="Low complexity" evidence="6">
    <location>
        <begin position="761"/>
        <end position="775"/>
    </location>
</feature>
<dbReference type="CDD" id="cd10015">
    <property type="entry name" value="BfiI_C_EcoRII_N_B3"/>
    <property type="match status" value="1"/>
</dbReference>
<feature type="region of interest" description="Disordered" evidence="6">
    <location>
        <begin position="734"/>
        <end position="775"/>
    </location>
</feature>
<evidence type="ECO:0000256" key="4">
    <source>
        <dbReference type="ARBA" id="ARBA00023163"/>
    </source>
</evidence>
<dbReference type="SMART" id="SM01019">
    <property type="entry name" value="B3"/>
    <property type="match status" value="1"/>
</dbReference>
<protein>
    <recommendedName>
        <fullName evidence="7">TF-B3 domain-containing protein</fullName>
    </recommendedName>
</protein>
<reference evidence="8" key="1">
    <citation type="submission" date="2022-04" db="EMBL/GenBank/DDBJ databases">
        <title>Carnegiea gigantea Genome sequencing and assembly v2.</title>
        <authorList>
            <person name="Copetti D."/>
            <person name="Sanderson M.J."/>
            <person name="Burquez A."/>
            <person name="Wojciechowski M.F."/>
        </authorList>
    </citation>
    <scope>NUCLEOTIDE SEQUENCE</scope>
    <source>
        <strain evidence="8">SGP5-SGP5p</strain>
        <tissue evidence="8">Aerial part</tissue>
    </source>
</reference>
<evidence type="ECO:0000313" key="8">
    <source>
        <dbReference type="EMBL" id="KAJ8441390.1"/>
    </source>
</evidence>
<keyword evidence="9" id="KW-1185">Reference proteome</keyword>
<dbReference type="GO" id="GO:0003700">
    <property type="term" value="F:DNA-binding transcription factor activity"/>
    <property type="evidence" value="ECO:0007669"/>
    <property type="project" value="InterPro"/>
</dbReference>
<dbReference type="InterPro" id="IPR044800">
    <property type="entry name" value="LEC2-like"/>
</dbReference>
<comment type="subcellular location">
    <subcellularLocation>
        <location evidence="1">Nucleus</location>
    </subcellularLocation>
</comment>
<proteinExistence type="predicted"/>
<dbReference type="PANTHER" id="PTHR31140">
    <property type="entry name" value="B3 DOMAIN-CONTAINING TRANSCRIPTION FACTOR ABI3"/>
    <property type="match status" value="1"/>
</dbReference>
<dbReference type="Gene3D" id="2.40.330.10">
    <property type="entry name" value="DNA-binding pseudobarrel domain"/>
    <property type="match status" value="1"/>
</dbReference>
<keyword evidence="4" id="KW-0804">Transcription</keyword>
<dbReference type="SUPFAM" id="SSF101936">
    <property type="entry name" value="DNA-binding pseudobarrel domain"/>
    <property type="match status" value="1"/>
</dbReference>
<evidence type="ECO:0000313" key="9">
    <source>
        <dbReference type="Proteomes" id="UP001153076"/>
    </source>
</evidence>
<sequence length="775" mass="84433">MDMKSEIKNLGLHGEDLHGFNVIETEKAAAEEEIWFGATSNHHHHGGADGGDGGGDELLDDPSSLFYTDDFPPLPDFPCMSSSSSTSSTSPPMAKAVAATASSSASTASSSGRVASWAVLKSDADHDPSSSSMDFLIGTDDHHAPPHEAADDGMDLMENFGSCIDLLETSDICWDPSPLFEDEPGPEPTRLLGPIQEDQDQDHQQQRFVVEGGGGGGGVADVGGKEEAAEDDLAVVFFEWLKSNKEMISAEDLRNIKIKKSTIEAAAKRLGGGKEGMKQLLKLILQWVQNHHLQNKKKESQSPAVSLTNTTCAPPPLVVLDQDTNLNSNTNNITNTTTTNNNNTTTTTTNNNLLSCPIPPPQVAPTAWMPVSAPPPPSQFVGDPSAMGFSPMMGYMGPPLGHDPYASTEQYHHMMETATATTAPLTWAPTPAAMQFGMGPPHYSPYPYPPDPAAAHGFGGYGSPYLAAPGFYYHPGLGEGLVRLGASATKEARKKRMARQRRFLSHHHRSHHHQHNQSNNNNQVQVHHQQMNHTVEQHPHQHPGVGNIGGVAAPHPAHGNWVYWRQLPPPPPPPQMSVNPGPVLGQMQIQMQMQQPLEPPTGPPPGNGFQTQVGVDKKQQGWKTEKNLRFLLQKVLKQSDVGNLGRIVLPKKEAETHLPELEARDGIPIAMEDIGTSRVWNMRYRFWPNNKSRMYLLENTGDFVRSNGLQEGDFIVIYSDVKCGKYMIRGVKVRQQQQQQQGAKPETPNKKPYKTQKTQGSSSPSSPSSSSPTKQ</sequence>
<feature type="region of interest" description="Disordered" evidence="6">
    <location>
        <begin position="332"/>
        <end position="355"/>
    </location>
</feature>
<feature type="domain" description="TF-B3" evidence="7">
    <location>
        <begin position="632"/>
        <end position="734"/>
    </location>
</feature>
<keyword evidence="5" id="KW-0539">Nucleus</keyword>
<organism evidence="8 9">
    <name type="scientific">Carnegiea gigantea</name>
    <dbReference type="NCBI Taxonomy" id="171969"/>
    <lineage>
        <taxon>Eukaryota</taxon>
        <taxon>Viridiplantae</taxon>
        <taxon>Streptophyta</taxon>
        <taxon>Embryophyta</taxon>
        <taxon>Tracheophyta</taxon>
        <taxon>Spermatophyta</taxon>
        <taxon>Magnoliopsida</taxon>
        <taxon>eudicotyledons</taxon>
        <taxon>Gunneridae</taxon>
        <taxon>Pentapetalae</taxon>
        <taxon>Caryophyllales</taxon>
        <taxon>Cactineae</taxon>
        <taxon>Cactaceae</taxon>
        <taxon>Cactoideae</taxon>
        <taxon>Echinocereeae</taxon>
        <taxon>Carnegiea</taxon>
    </lineage>
</organism>
<dbReference type="GO" id="GO:0003677">
    <property type="term" value="F:DNA binding"/>
    <property type="evidence" value="ECO:0007669"/>
    <property type="project" value="UniProtKB-KW"/>
</dbReference>
<dbReference type="FunFam" id="2.40.330.10:FF:000003">
    <property type="entry name" value="B3 domain-containing transcription factor FUS3"/>
    <property type="match status" value="1"/>
</dbReference>
<dbReference type="InterPro" id="IPR003340">
    <property type="entry name" value="B3_DNA-bd"/>
</dbReference>
<dbReference type="GO" id="GO:0005634">
    <property type="term" value="C:nucleus"/>
    <property type="evidence" value="ECO:0007669"/>
    <property type="project" value="UniProtKB-SubCell"/>
</dbReference>
<evidence type="ECO:0000256" key="6">
    <source>
        <dbReference type="SAM" id="MobiDB-lite"/>
    </source>
</evidence>
<evidence type="ECO:0000259" key="7">
    <source>
        <dbReference type="PROSITE" id="PS50863"/>
    </source>
</evidence>
<evidence type="ECO:0000256" key="1">
    <source>
        <dbReference type="ARBA" id="ARBA00004123"/>
    </source>
</evidence>
<dbReference type="EMBL" id="JAKOGI010000168">
    <property type="protein sequence ID" value="KAJ8441390.1"/>
    <property type="molecule type" value="Genomic_DNA"/>
</dbReference>
<feature type="region of interest" description="Disordered" evidence="6">
    <location>
        <begin position="40"/>
        <end position="64"/>
    </location>
</feature>
<dbReference type="AlphaFoldDB" id="A0A9Q1QIC9"/>
<accession>A0A9Q1QIC9</accession>
<evidence type="ECO:0000256" key="3">
    <source>
        <dbReference type="ARBA" id="ARBA00023125"/>
    </source>
</evidence>
<evidence type="ECO:0000256" key="5">
    <source>
        <dbReference type="ARBA" id="ARBA00023242"/>
    </source>
</evidence>
<name>A0A9Q1QIC9_9CARY</name>
<evidence type="ECO:0000256" key="2">
    <source>
        <dbReference type="ARBA" id="ARBA00023015"/>
    </source>
</evidence>
<dbReference type="Proteomes" id="UP001153076">
    <property type="component" value="Unassembled WGS sequence"/>
</dbReference>
<keyword evidence="2" id="KW-0805">Transcription regulation</keyword>